<keyword evidence="4" id="KW-0029">Amino-acid transport</keyword>
<feature type="transmembrane region" description="Helical" evidence="8">
    <location>
        <begin position="221"/>
        <end position="242"/>
    </location>
</feature>
<dbReference type="FunFam" id="1.20.1740.10:FF:000047">
    <property type="entry name" value="Amino acid transporter AVT1A"/>
    <property type="match status" value="1"/>
</dbReference>
<dbReference type="EnsemblPlants" id="AUR62038484-RA">
    <property type="protein sequence ID" value="AUR62038484-RA:cds"/>
    <property type="gene ID" value="AUR62038484"/>
</dbReference>
<dbReference type="Gramene" id="AUR62038484-RA">
    <property type="protein sequence ID" value="AUR62038484-RA:cds"/>
    <property type="gene ID" value="AUR62038484"/>
</dbReference>
<keyword evidence="11" id="KW-1185">Reference proteome</keyword>
<keyword evidence="5 8" id="KW-1133">Transmembrane helix</keyword>
<feature type="transmembrane region" description="Helical" evidence="8">
    <location>
        <begin position="254"/>
        <end position="277"/>
    </location>
</feature>
<keyword evidence="2" id="KW-0813">Transport</keyword>
<feature type="transmembrane region" description="Helical" evidence="8">
    <location>
        <begin position="368"/>
        <end position="387"/>
    </location>
</feature>
<reference evidence="10" key="1">
    <citation type="journal article" date="2017" name="Nature">
        <title>The genome of Chenopodium quinoa.</title>
        <authorList>
            <person name="Jarvis D.E."/>
            <person name="Ho Y.S."/>
            <person name="Lightfoot D.J."/>
            <person name="Schmoeckel S.M."/>
            <person name="Li B."/>
            <person name="Borm T.J.A."/>
            <person name="Ohyanagi H."/>
            <person name="Mineta K."/>
            <person name="Michell C.T."/>
            <person name="Saber N."/>
            <person name="Kharbatia N.M."/>
            <person name="Rupper R.R."/>
            <person name="Sharp A.R."/>
            <person name="Dally N."/>
            <person name="Boughton B.A."/>
            <person name="Woo Y.H."/>
            <person name="Gao G."/>
            <person name="Schijlen E.G.W.M."/>
            <person name="Guo X."/>
            <person name="Momin A.A."/>
            <person name="Negrao S."/>
            <person name="Al-Babili S."/>
            <person name="Gehring C."/>
            <person name="Roessner U."/>
            <person name="Jung C."/>
            <person name="Murphy K."/>
            <person name="Arold S.T."/>
            <person name="Gojobori T."/>
            <person name="van der Linden C.G."/>
            <person name="van Loo E.N."/>
            <person name="Jellen E.N."/>
            <person name="Maughan P.J."/>
            <person name="Tester M."/>
        </authorList>
    </citation>
    <scope>NUCLEOTIDE SEQUENCE [LARGE SCALE GENOMIC DNA]</scope>
    <source>
        <strain evidence="10">cv. PI 614886</strain>
    </source>
</reference>
<evidence type="ECO:0000256" key="5">
    <source>
        <dbReference type="ARBA" id="ARBA00022989"/>
    </source>
</evidence>
<evidence type="ECO:0000256" key="1">
    <source>
        <dbReference type="ARBA" id="ARBA00004141"/>
    </source>
</evidence>
<accession>A0A803N0K0</accession>
<evidence type="ECO:0000256" key="3">
    <source>
        <dbReference type="ARBA" id="ARBA00022692"/>
    </source>
</evidence>
<name>A0A803N0K0_CHEQI</name>
<organism evidence="10 11">
    <name type="scientific">Chenopodium quinoa</name>
    <name type="common">Quinoa</name>
    <dbReference type="NCBI Taxonomy" id="63459"/>
    <lineage>
        <taxon>Eukaryota</taxon>
        <taxon>Viridiplantae</taxon>
        <taxon>Streptophyta</taxon>
        <taxon>Embryophyta</taxon>
        <taxon>Tracheophyta</taxon>
        <taxon>Spermatophyta</taxon>
        <taxon>Magnoliopsida</taxon>
        <taxon>eudicotyledons</taxon>
        <taxon>Gunneridae</taxon>
        <taxon>Pentapetalae</taxon>
        <taxon>Caryophyllales</taxon>
        <taxon>Chenopodiaceae</taxon>
        <taxon>Chenopodioideae</taxon>
        <taxon>Atripliceae</taxon>
        <taxon>Chenopodium</taxon>
    </lineage>
</organism>
<feature type="transmembrane region" description="Helical" evidence="8">
    <location>
        <begin position="179"/>
        <end position="201"/>
    </location>
</feature>
<feature type="domain" description="Amino acid transporter transmembrane" evidence="9">
    <location>
        <begin position="52"/>
        <end position="416"/>
    </location>
</feature>
<keyword evidence="3 8" id="KW-0812">Transmembrane</keyword>
<dbReference type="OMA" id="NTGACNE"/>
<evidence type="ECO:0000313" key="11">
    <source>
        <dbReference type="Proteomes" id="UP000596660"/>
    </source>
</evidence>
<dbReference type="GO" id="GO:0016020">
    <property type="term" value="C:membrane"/>
    <property type="evidence" value="ECO:0007669"/>
    <property type="project" value="UniProtKB-SubCell"/>
</dbReference>
<evidence type="ECO:0000256" key="4">
    <source>
        <dbReference type="ARBA" id="ARBA00022970"/>
    </source>
</evidence>
<dbReference type="Pfam" id="PF01490">
    <property type="entry name" value="Aa_trans"/>
    <property type="match status" value="1"/>
</dbReference>
<reference evidence="10" key="2">
    <citation type="submission" date="2021-03" db="UniProtKB">
        <authorList>
            <consortium name="EnsemblPlants"/>
        </authorList>
    </citation>
    <scope>IDENTIFICATION</scope>
</reference>
<dbReference type="GO" id="GO:0006865">
    <property type="term" value="P:amino acid transport"/>
    <property type="evidence" value="ECO:0007669"/>
    <property type="project" value="UniProtKB-KW"/>
</dbReference>
<comment type="similarity">
    <text evidence="7">Belongs to the amino acid/polyamine transporter 2 family. Amino acid/auxin permease (AAAP) (TC 2.A.18.5) subfamily.</text>
</comment>
<evidence type="ECO:0000256" key="2">
    <source>
        <dbReference type="ARBA" id="ARBA00022448"/>
    </source>
</evidence>
<feature type="transmembrane region" description="Helical" evidence="8">
    <location>
        <begin position="393"/>
        <end position="417"/>
    </location>
</feature>
<comment type="subcellular location">
    <subcellularLocation>
        <location evidence="1">Membrane</location>
        <topology evidence="1">Multi-pass membrane protein</topology>
    </subcellularLocation>
</comment>
<keyword evidence="6 8" id="KW-0472">Membrane</keyword>
<evidence type="ECO:0000313" key="10">
    <source>
        <dbReference type="EnsemblPlants" id="AUR62038484-RA:cds"/>
    </source>
</evidence>
<dbReference type="AlphaFoldDB" id="A0A803N0K0"/>
<feature type="transmembrane region" description="Helical" evidence="8">
    <location>
        <begin position="154"/>
        <end position="172"/>
    </location>
</feature>
<evidence type="ECO:0000259" key="9">
    <source>
        <dbReference type="Pfam" id="PF01490"/>
    </source>
</evidence>
<evidence type="ECO:0000256" key="8">
    <source>
        <dbReference type="SAM" id="Phobius"/>
    </source>
</evidence>
<proteinExistence type="inferred from homology"/>
<dbReference type="Proteomes" id="UP000596660">
    <property type="component" value="Unplaced"/>
</dbReference>
<feature type="transmembrane region" description="Helical" evidence="8">
    <location>
        <begin position="74"/>
        <end position="94"/>
    </location>
</feature>
<feature type="transmembrane region" description="Helical" evidence="8">
    <location>
        <begin position="338"/>
        <end position="361"/>
    </location>
</feature>
<evidence type="ECO:0000256" key="6">
    <source>
        <dbReference type="ARBA" id="ARBA00023136"/>
    </source>
</evidence>
<dbReference type="PANTHER" id="PTHR48017">
    <property type="entry name" value="OS05G0424000 PROTEIN-RELATED"/>
    <property type="match status" value="1"/>
</dbReference>
<sequence length="425" mass="45745">MNLNQILKAAHLLVNSILDGFPMQDSYSKESRDVIIISYNVYAVEVHIDPSNSVNVLCGVGILSAPYAVKQGGWLSLSILLVFAILSFYTGLLLRHCLDSAPGLQTYPDIGQAAFGRTGRIVISACCVEYIILESDNLASIFPNAHLNLFGCELGSHLLFALAATLAVLPTCWLRDLSLLSYISVGGVIASVLVVLCLFWVGLVDQVGFVGKGSQLNLSTLPVAIGLYGYCYSGHAVFPNIYTSMANRSQYPAFLLTSFMITTLMCAGAAVVGYLMFGESTESQFTLNMPSNLVASKVAIWTTVVNPFTKYALTMSPVAMCLEELIPSRHQKSHIYPILIRTALVISTLLVGLTIPFFGLVMALIGSLLTMLVTLILPCACFLSILWEKVTYLQVSACVVIIAVGAVSSAFGTYSALSKIIESLS</sequence>
<protein>
    <recommendedName>
        <fullName evidence="9">Amino acid transporter transmembrane domain-containing protein</fullName>
    </recommendedName>
</protein>
<evidence type="ECO:0000256" key="7">
    <source>
        <dbReference type="ARBA" id="ARBA00049662"/>
    </source>
</evidence>
<dbReference type="InterPro" id="IPR013057">
    <property type="entry name" value="AA_transpt_TM"/>
</dbReference>